<dbReference type="AlphaFoldDB" id="A0AAW1SZK1"/>
<dbReference type="Pfam" id="PF00171">
    <property type="entry name" value="Aldedh"/>
    <property type="match status" value="1"/>
</dbReference>
<dbReference type="SUPFAM" id="SSF53720">
    <property type="entry name" value="ALDH-like"/>
    <property type="match status" value="1"/>
</dbReference>
<keyword evidence="2" id="KW-0560">Oxidoreductase</keyword>
<keyword evidence="3" id="KW-0520">NAD</keyword>
<dbReference type="Gene3D" id="3.40.309.10">
    <property type="entry name" value="Aldehyde Dehydrogenase, Chain A, domain 2"/>
    <property type="match status" value="1"/>
</dbReference>
<feature type="domain" description="Aldehyde dehydrogenase" evidence="4">
    <location>
        <begin position="60"/>
        <end position="488"/>
    </location>
</feature>
<dbReference type="PANTHER" id="PTHR43521:SF7">
    <property type="entry name" value="DELTA-1-PYRROLINE-5-CARBOXYLATE DEHYDROGENASE 12A1, MITOCHONDRIAL"/>
    <property type="match status" value="1"/>
</dbReference>
<organism evidence="5 6">
    <name type="scientific">Apatococcus fuscideae</name>
    <dbReference type="NCBI Taxonomy" id="2026836"/>
    <lineage>
        <taxon>Eukaryota</taxon>
        <taxon>Viridiplantae</taxon>
        <taxon>Chlorophyta</taxon>
        <taxon>core chlorophytes</taxon>
        <taxon>Trebouxiophyceae</taxon>
        <taxon>Chlorellales</taxon>
        <taxon>Chlorellaceae</taxon>
        <taxon>Apatococcus</taxon>
    </lineage>
</organism>
<protein>
    <recommendedName>
        <fullName evidence="4">Aldehyde dehydrogenase domain-containing protein</fullName>
    </recommendedName>
</protein>
<dbReference type="Proteomes" id="UP001485043">
    <property type="component" value="Unassembled WGS sequence"/>
</dbReference>
<dbReference type="FunFam" id="3.40.605.10:FF:000019">
    <property type="entry name" value="probable aldehyde dehydrogenase"/>
    <property type="match status" value="1"/>
</dbReference>
<sequence length="549" mass="60299">MLSHFAIFSQVARSSSRSARLADRCIASWATVDPNSLSAANPAQCYNLVNGEWQLSNTSATIPDPYNGEPFIKYPDTQSNEIEHFVKSLRSTPKSGLHNPLKNPERYILYGDVSAKVAEELRKPEVADFFARLVQRVSPKSYSQAMAEVTVSQRFFENFSGDQVRFTAKSSGISGDHPGQYCNSYRFPFGPVGLITPFNFPLEIPALQLAGALFMGNRPLLHVDRRVSLVPEQMVRMLQHCGMPSTDMDMIHGDGKVINDLLIQAQPRSTLFTGSHRIANKLSKDLGGRVFLEDAGFDWKILGPDVEQEDYVAWVCDQDAYSSSGQKCSAQSILFMHTNWANAGFVDKIAERASRRKMEDGTVGPVLTWTTDGMLGHVEWLLKIPGAKVLFGGSPLEGHSIPDCYGAIKPTAVFVPLEEILKDENFDLVTTEVFGPVQVVTEYNDAMLPMVLEAVEKMNAHLSAAVVSNNHEFLSKVLGNTVNGTTYAGLRARCTGAPQNHWFGPASDPRAAGIGTPDAIRLVWSCHREIVNDFGPVPQAPDGGDYPST</sequence>
<reference evidence="5 6" key="1">
    <citation type="journal article" date="2024" name="Nat. Commun.">
        <title>Phylogenomics reveals the evolutionary origins of lichenization in chlorophyte algae.</title>
        <authorList>
            <person name="Puginier C."/>
            <person name="Libourel C."/>
            <person name="Otte J."/>
            <person name="Skaloud P."/>
            <person name="Haon M."/>
            <person name="Grisel S."/>
            <person name="Petersen M."/>
            <person name="Berrin J.G."/>
            <person name="Delaux P.M."/>
            <person name="Dal Grande F."/>
            <person name="Keller J."/>
        </authorList>
    </citation>
    <scope>NUCLEOTIDE SEQUENCE [LARGE SCALE GENOMIC DNA]</scope>
    <source>
        <strain evidence="5 6">SAG 2523</strain>
    </source>
</reference>
<dbReference type="InterPro" id="IPR016160">
    <property type="entry name" value="Ald_DH_CS_CYS"/>
</dbReference>
<evidence type="ECO:0000313" key="6">
    <source>
        <dbReference type="Proteomes" id="UP001485043"/>
    </source>
</evidence>
<dbReference type="GO" id="GO:0004029">
    <property type="term" value="F:aldehyde dehydrogenase (NAD+) activity"/>
    <property type="evidence" value="ECO:0007669"/>
    <property type="project" value="InterPro"/>
</dbReference>
<dbReference type="InterPro" id="IPR016161">
    <property type="entry name" value="Ald_DH/histidinol_DH"/>
</dbReference>
<name>A0AAW1SZK1_9CHLO</name>
<dbReference type="GO" id="GO:0005739">
    <property type="term" value="C:mitochondrion"/>
    <property type="evidence" value="ECO:0007669"/>
    <property type="project" value="TreeGrafter"/>
</dbReference>
<accession>A0AAW1SZK1</accession>
<dbReference type="PROSITE" id="PS00070">
    <property type="entry name" value="ALDEHYDE_DEHYDR_CYS"/>
    <property type="match status" value="1"/>
</dbReference>
<dbReference type="GO" id="GO:0010133">
    <property type="term" value="P:L-proline catabolic process to L-glutamate"/>
    <property type="evidence" value="ECO:0007669"/>
    <property type="project" value="TreeGrafter"/>
</dbReference>
<dbReference type="InterPro" id="IPR016162">
    <property type="entry name" value="Ald_DH_N"/>
</dbReference>
<comment type="caution">
    <text evidence="5">The sequence shown here is derived from an EMBL/GenBank/DDBJ whole genome shotgun (WGS) entry which is preliminary data.</text>
</comment>
<dbReference type="PANTHER" id="PTHR43521">
    <property type="entry name" value="ALPHA-AMINOADIPIC SEMIALDEHYDE DEHYDROGENASE"/>
    <property type="match status" value="1"/>
</dbReference>
<evidence type="ECO:0000256" key="3">
    <source>
        <dbReference type="ARBA" id="ARBA00023027"/>
    </source>
</evidence>
<dbReference type="InterPro" id="IPR016163">
    <property type="entry name" value="Ald_DH_C"/>
</dbReference>
<comment type="similarity">
    <text evidence="1">Belongs to the aldehyde dehydrogenase family.</text>
</comment>
<gene>
    <name evidence="5" type="ORF">WJX84_005199</name>
</gene>
<evidence type="ECO:0000259" key="4">
    <source>
        <dbReference type="Pfam" id="PF00171"/>
    </source>
</evidence>
<dbReference type="InterPro" id="IPR044638">
    <property type="entry name" value="ALDH7A1-like"/>
</dbReference>
<evidence type="ECO:0000256" key="1">
    <source>
        <dbReference type="ARBA" id="ARBA00009986"/>
    </source>
</evidence>
<dbReference type="InterPro" id="IPR015590">
    <property type="entry name" value="Aldehyde_DH_dom"/>
</dbReference>
<proteinExistence type="inferred from homology"/>
<dbReference type="GO" id="GO:0003842">
    <property type="term" value="F:L-glutamate gamma-semialdehyde dehydrogenase activity"/>
    <property type="evidence" value="ECO:0007669"/>
    <property type="project" value="TreeGrafter"/>
</dbReference>
<keyword evidence="6" id="KW-1185">Reference proteome</keyword>
<evidence type="ECO:0000313" key="5">
    <source>
        <dbReference type="EMBL" id="KAK9861812.1"/>
    </source>
</evidence>
<evidence type="ECO:0000256" key="2">
    <source>
        <dbReference type="ARBA" id="ARBA00023002"/>
    </source>
</evidence>
<dbReference type="EMBL" id="JALJOV010000697">
    <property type="protein sequence ID" value="KAK9861812.1"/>
    <property type="molecule type" value="Genomic_DNA"/>
</dbReference>
<dbReference type="Gene3D" id="3.40.605.10">
    <property type="entry name" value="Aldehyde Dehydrogenase, Chain A, domain 1"/>
    <property type="match status" value="1"/>
</dbReference>